<evidence type="ECO:0000256" key="1">
    <source>
        <dbReference type="SAM" id="Phobius"/>
    </source>
</evidence>
<sequence length="326" mass="36799">MSRQDISILLERYARGATSAAENLRVENWLANHENPDNQWERMDIAGRKQWLGQVFADVESTIGKNTPIIHIHPRRTLWRIAAGAAMLIICFSLFWQRAALQNWRNPIQLTTMQTADNQKKEVVLSDGSKIWLNAGSELKYPKKFNGTTREVFLTGEAYFNIKHDASKAFIVHTGSLITIVLGTAFDIKAIKNDRLIIVTVTRGKVSVSEDKRLLGLIIPNQQISYNKHTNLHVQSSVDASRVIAWQSAELRFEDITFQEAAKILLERFNVKITFNNDKIRACRFSGSALSGKNIDQVLKVICAFNNAHYDHHPDGSISIDGKGCN</sequence>
<keyword evidence="1" id="KW-0812">Transmembrane</keyword>
<dbReference type="AlphaFoldDB" id="A0A917N289"/>
<accession>A0A917N289</accession>
<proteinExistence type="predicted"/>
<dbReference type="EMBL" id="BMDO01000008">
    <property type="protein sequence ID" value="GGI51725.1"/>
    <property type="molecule type" value="Genomic_DNA"/>
</dbReference>
<keyword evidence="1" id="KW-1133">Transmembrane helix</keyword>
<dbReference type="Pfam" id="PF16344">
    <property type="entry name" value="FecR_C"/>
    <property type="match status" value="1"/>
</dbReference>
<feature type="domain" description="Protein FecR C-terminal" evidence="3">
    <location>
        <begin position="251"/>
        <end position="311"/>
    </location>
</feature>
<dbReference type="PIRSF" id="PIRSF018266">
    <property type="entry name" value="FecR"/>
    <property type="match status" value="1"/>
</dbReference>
<dbReference type="RefSeq" id="WP_188417830.1">
    <property type="nucleotide sequence ID" value="NZ_BMDO01000008.1"/>
</dbReference>
<evidence type="ECO:0000259" key="2">
    <source>
        <dbReference type="Pfam" id="PF04773"/>
    </source>
</evidence>
<name>A0A917N289_9SPHI</name>
<dbReference type="PANTHER" id="PTHR30273:SF2">
    <property type="entry name" value="PROTEIN FECR"/>
    <property type="match status" value="1"/>
</dbReference>
<reference evidence="4" key="2">
    <citation type="submission" date="2020-09" db="EMBL/GenBank/DDBJ databases">
        <authorList>
            <person name="Sun Q."/>
            <person name="Sedlacek I."/>
        </authorList>
    </citation>
    <scope>NUCLEOTIDE SEQUENCE</scope>
    <source>
        <strain evidence="4">CCM 8711</strain>
    </source>
</reference>
<dbReference type="InterPro" id="IPR032508">
    <property type="entry name" value="FecR_C"/>
</dbReference>
<protein>
    <submittedName>
        <fullName evidence="4">Anti-sigma factor</fullName>
    </submittedName>
</protein>
<reference evidence="4" key="1">
    <citation type="journal article" date="2014" name="Int. J. Syst. Evol. Microbiol.">
        <title>Complete genome sequence of Corynebacterium casei LMG S-19264T (=DSM 44701T), isolated from a smear-ripened cheese.</title>
        <authorList>
            <consortium name="US DOE Joint Genome Institute (JGI-PGF)"/>
            <person name="Walter F."/>
            <person name="Albersmeier A."/>
            <person name="Kalinowski J."/>
            <person name="Ruckert C."/>
        </authorList>
    </citation>
    <scope>NUCLEOTIDE SEQUENCE</scope>
    <source>
        <strain evidence="4">CCM 8711</strain>
    </source>
</reference>
<organism evidence="4 5">
    <name type="scientific">Mucilaginibacter galii</name>
    <dbReference type="NCBI Taxonomy" id="2005073"/>
    <lineage>
        <taxon>Bacteria</taxon>
        <taxon>Pseudomonadati</taxon>
        <taxon>Bacteroidota</taxon>
        <taxon>Sphingobacteriia</taxon>
        <taxon>Sphingobacteriales</taxon>
        <taxon>Sphingobacteriaceae</taxon>
        <taxon>Mucilaginibacter</taxon>
    </lineage>
</organism>
<keyword evidence="1" id="KW-0472">Membrane</keyword>
<keyword evidence="5" id="KW-1185">Reference proteome</keyword>
<gene>
    <name evidence="4" type="ORF">GCM10011425_29370</name>
</gene>
<dbReference type="Proteomes" id="UP000662074">
    <property type="component" value="Unassembled WGS sequence"/>
</dbReference>
<feature type="domain" description="FecR protein" evidence="2">
    <location>
        <begin position="112"/>
        <end position="206"/>
    </location>
</feature>
<dbReference type="Gene3D" id="3.55.50.30">
    <property type="match status" value="1"/>
</dbReference>
<feature type="transmembrane region" description="Helical" evidence="1">
    <location>
        <begin position="78"/>
        <end position="96"/>
    </location>
</feature>
<dbReference type="InterPro" id="IPR012373">
    <property type="entry name" value="Ferrdict_sens_TM"/>
</dbReference>
<dbReference type="Gene3D" id="2.60.120.1440">
    <property type="match status" value="1"/>
</dbReference>
<dbReference type="InterPro" id="IPR006860">
    <property type="entry name" value="FecR"/>
</dbReference>
<dbReference type="Pfam" id="PF04773">
    <property type="entry name" value="FecR"/>
    <property type="match status" value="1"/>
</dbReference>
<dbReference type="GO" id="GO:0016989">
    <property type="term" value="F:sigma factor antagonist activity"/>
    <property type="evidence" value="ECO:0007669"/>
    <property type="project" value="TreeGrafter"/>
</dbReference>
<evidence type="ECO:0000313" key="4">
    <source>
        <dbReference type="EMBL" id="GGI51725.1"/>
    </source>
</evidence>
<comment type="caution">
    <text evidence="4">The sequence shown here is derived from an EMBL/GenBank/DDBJ whole genome shotgun (WGS) entry which is preliminary data.</text>
</comment>
<evidence type="ECO:0000259" key="3">
    <source>
        <dbReference type="Pfam" id="PF16344"/>
    </source>
</evidence>
<evidence type="ECO:0000313" key="5">
    <source>
        <dbReference type="Proteomes" id="UP000662074"/>
    </source>
</evidence>
<dbReference type="PANTHER" id="PTHR30273">
    <property type="entry name" value="PERIPLASMIC SIGNAL SENSOR AND SIGMA FACTOR ACTIVATOR FECR-RELATED"/>
    <property type="match status" value="1"/>
</dbReference>